<sequence length="453" mass="47088">MASKTSRGVALIPLTITYGVDRSDVTLPQSIPLVELLPGMVETVGAFTDQPTNDGFAVRTASGRLLDQSKSLSAQGVRAGAALTLEPLGEGAADMVYDDLTEAVGQVVERVSTPWTREDARTLAALSAAGLVFVAALLLATTPPDALTALDSHSVTRYNVIAGAIGIVAALLVTATSAVMTRKYPQASGIALAHTVPFLTAASALRLSQSHWDTAGWGWTGLGLLIGSLAVLALPKRYRISIAAPLVVGTVLAATGLLVRLGQLSQAGISAILFALVIVLLQVAPWIALAHIPVRILDADTTEQIPAKGITDQVSTSFVFVVALRAGGAIAALFLAVALMTAPETRSISLPLTLIVLGAVSLVLQTRSIRARVEVLLGALTGLIVILVATVLGAYADPRTMPWLTLSAIATALVLVITNVVGPRARPHLTRIADTISVLSLFVLLPLAVYLWS</sequence>
<feature type="transmembrane region" description="Helical" evidence="1">
    <location>
        <begin position="242"/>
        <end position="261"/>
    </location>
</feature>
<reference evidence="3 4" key="1">
    <citation type="submission" date="2015-10" db="EMBL/GenBank/DDBJ databases">
        <title>Draft Genome of Actinomyces odontolyticus subsp. actinosynbacter strain XH001.</title>
        <authorList>
            <person name="Mclean J.S."/>
            <person name="He X."/>
        </authorList>
    </citation>
    <scope>NUCLEOTIDE SEQUENCE [LARGE SCALE GENOMIC DNA]</scope>
    <source>
        <strain evidence="3 4">XH001</strain>
    </source>
</reference>
<dbReference type="EMBL" id="LLVT01000001">
    <property type="protein sequence ID" value="KSW13559.1"/>
    <property type="molecule type" value="Genomic_DNA"/>
</dbReference>
<gene>
    <name evidence="3" type="ORF">APY09_04245</name>
</gene>
<dbReference type="InterPro" id="IPR044049">
    <property type="entry name" value="EccD_transm"/>
</dbReference>
<dbReference type="Pfam" id="PF08817">
    <property type="entry name" value="YukD"/>
    <property type="match status" value="1"/>
</dbReference>
<dbReference type="InterPro" id="IPR024962">
    <property type="entry name" value="YukD-like"/>
</dbReference>
<keyword evidence="1" id="KW-0472">Membrane</keyword>
<feature type="transmembrane region" description="Helical" evidence="1">
    <location>
        <begin position="120"/>
        <end position="140"/>
    </location>
</feature>
<feature type="transmembrane region" description="Helical" evidence="1">
    <location>
        <begin position="318"/>
        <end position="342"/>
    </location>
</feature>
<feature type="transmembrane region" description="Helical" evidence="1">
    <location>
        <begin position="267"/>
        <end position="289"/>
    </location>
</feature>
<feature type="transmembrane region" description="Helical" evidence="1">
    <location>
        <begin position="160"/>
        <end position="180"/>
    </location>
</feature>
<feature type="transmembrane region" description="Helical" evidence="1">
    <location>
        <begin position="433"/>
        <end position="452"/>
    </location>
</feature>
<evidence type="ECO:0000313" key="4">
    <source>
        <dbReference type="Proteomes" id="UP000054686"/>
    </source>
</evidence>
<dbReference type="Gene3D" id="3.10.20.90">
    <property type="entry name" value="Phosphatidylinositol 3-kinase Catalytic Subunit, Chain A, domain 1"/>
    <property type="match status" value="1"/>
</dbReference>
<proteinExistence type="predicted"/>
<feature type="transmembrane region" description="Helical" evidence="1">
    <location>
        <begin position="376"/>
        <end position="396"/>
    </location>
</feature>
<protein>
    <submittedName>
        <fullName evidence="3">Type VII secretion system protein YukD</fullName>
    </submittedName>
</protein>
<feature type="domain" description="EccD-like transmembrane" evidence="2">
    <location>
        <begin position="122"/>
        <end position="451"/>
    </location>
</feature>
<dbReference type="Proteomes" id="UP000054686">
    <property type="component" value="Unassembled WGS sequence"/>
</dbReference>
<keyword evidence="1" id="KW-1133">Transmembrane helix</keyword>
<evidence type="ECO:0000256" key="1">
    <source>
        <dbReference type="SAM" id="Phobius"/>
    </source>
</evidence>
<keyword evidence="1" id="KW-0812">Transmembrane</keyword>
<feature type="transmembrane region" description="Helical" evidence="1">
    <location>
        <begin position="348"/>
        <end position="364"/>
    </location>
</feature>
<accession>A0A0V8RZZ4</accession>
<evidence type="ECO:0000313" key="3">
    <source>
        <dbReference type="EMBL" id="KSW13559.1"/>
    </source>
</evidence>
<comment type="caution">
    <text evidence="3">The sequence shown here is derived from an EMBL/GenBank/DDBJ whole genome shotgun (WGS) entry which is preliminary data.</text>
</comment>
<feature type="transmembrane region" description="Helical" evidence="1">
    <location>
        <begin position="402"/>
        <end position="421"/>
    </location>
</feature>
<evidence type="ECO:0000259" key="2">
    <source>
        <dbReference type="Pfam" id="PF19053"/>
    </source>
</evidence>
<feature type="transmembrane region" description="Helical" evidence="1">
    <location>
        <begin position="187"/>
        <end position="205"/>
    </location>
</feature>
<dbReference type="Pfam" id="PF19053">
    <property type="entry name" value="EccD"/>
    <property type="match status" value="1"/>
</dbReference>
<dbReference type="RefSeq" id="WP_060566308.1">
    <property type="nucleotide sequence ID" value="NZ_CP040006.1"/>
</dbReference>
<dbReference type="AlphaFoldDB" id="A0A0V8RZZ4"/>
<feature type="transmembrane region" description="Helical" evidence="1">
    <location>
        <begin position="217"/>
        <end position="235"/>
    </location>
</feature>
<name>A0A0V8RZZ4_9ACTO</name>
<organism evidence="3 4">
    <name type="scientific">Schaalia odontolytica</name>
    <dbReference type="NCBI Taxonomy" id="1660"/>
    <lineage>
        <taxon>Bacteria</taxon>
        <taxon>Bacillati</taxon>
        <taxon>Actinomycetota</taxon>
        <taxon>Actinomycetes</taxon>
        <taxon>Actinomycetales</taxon>
        <taxon>Actinomycetaceae</taxon>
        <taxon>Schaalia</taxon>
    </lineage>
</organism>